<keyword evidence="2" id="KW-0805">Transcription regulation</keyword>
<dbReference type="PANTHER" id="PTHR30146">
    <property type="entry name" value="LACI-RELATED TRANSCRIPTIONAL REPRESSOR"/>
    <property type="match status" value="1"/>
</dbReference>
<dbReference type="RefSeq" id="WP_340336882.1">
    <property type="nucleotide sequence ID" value="NZ_JBBKZS010000008.1"/>
</dbReference>
<dbReference type="PANTHER" id="PTHR30146:SF148">
    <property type="entry name" value="HTH-TYPE TRANSCRIPTIONAL REPRESSOR PURR-RELATED"/>
    <property type="match status" value="1"/>
</dbReference>
<dbReference type="SUPFAM" id="SSF47413">
    <property type="entry name" value="lambda repressor-like DNA-binding domains"/>
    <property type="match status" value="1"/>
</dbReference>
<dbReference type="Proteomes" id="UP001367030">
    <property type="component" value="Unassembled WGS sequence"/>
</dbReference>
<evidence type="ECO:0000256" key="2">
    <source>
        <dbReference type="ARBA" id="ARBA00023015"/>
    </source>
</evidence>
<dbReference type="InterPro" id="IPR046335">
    <property type="entry name" value="LacI/GalR-like_sensor"/>
</dbReference>
<dbReference type="Gene3D" id="3.40.50.2300">
    <property type="match status" value="2"/>
</dbReference>
<keyword evidence="1" id="KW-0678">Repressor</keyword>
<dbReference type="EMBL" id="JBBKZS010000008">
    <property type="protein sequence ID" value="MEJ8856810.1"/>
    <property type="molecule type" value="Genomic_DNA"/>
</dbReference>
<dbReference type="PROSITE" id="PS50932">
    <property type="entry name" value="HTH_LACI_2"/>
    <property type="match status" value="1"/>
</dbReference>
<reference evidence="6 7" key="1">
    <citation type="submission" date="2024-03" db="EMBL/GenBank/DDBJ databases">
        <title>Novel species of the genus Variovorax.</title>
        <authorList>
            <person name="Liu Q."/>
            <person name="Xin Y.-H."/>
        </authorList>
    </citation>
    <scope>NUCLEOTIDE SEQUENCE [LARGE SCALE GENOMIC DNA]</scope>
    <source>
        <strain evidence="6 7">KACC 18901</strain>
    </source>
</reference>
<protein>
    <submittedName>
        <fullName evidence="6">LacI family DNA-binding transcriptional regulator</fullName>
    </submittedName>
</protein>
<name>A0ABU8XAG4_9BURK</name>
<evidence type="ECO:0000259" key="5">
    <source>
        <dbReference type="PROSITE" id="PS50932"/>
    </source>
</evidence>
<dbReference type="CDD" id="cd01392">
    <property type="entry name" value="HTH_LacI"/>
    <property type="match status" value="1"/>
</dbReference>
<dbReference type="SUPFAM" id="SSF53822">
    <property type="entry name" value="Periplasmic binding protein-like I"/>
    <property type="match status" value="1"/>
</dbReference>
<evidence type="ECO:0000313" key="6">
    <source>
        <dbReference type="EMBL" id="MEJ8856810.1"/>
    </source>
</evidence>
<accession>A0ABU8XAG4</accession>
<dbReference type="InterPro" id="IPR000843">
    <property type="entry name" value="HTH_LacI"/>
</dbReference>
<dbReference type="GO" id="GO:0003677">
    <property type="term" value="F:DNA binding"/>
    <property type="evidence" value="ECO:0007669"/>
    <property type="project" value="UniProtKB-KW"/>
</dbReference>
<dbReference type="Gene3D" id="1.10.260.40">
    <property type="entry name" value="lambda repressor-like DNA-binding domains"/>
    <property type="match status" value="1"/>
</dbReference>
<organism evidence="6 7">
    <name type="scientific">Variovorax robiniae</name>
    <dbReference type="NCBI Taxonomy" id="1836199"/>
    <lineage>
        <taxon>Bacteria</taxon>
        <taxon>Pseudomonadati</taxon>
        <taxon>Pseudomonadota</taxon>
        <taxon>Betaproteobacteria</taxon>
        <taxon>Burkholderiales</taxon>
        <taxon>Comamonadaceae</taxon>
        <taxon>Variovorax</taxon>
    </lineage>
</organism>
<proteinExistence type="predicted"/>
<gene>
    <name evidence="6" type="ORF">WKW79_19705</name>
</gene>
<dbReference type="Pfam" id="PF00356">
    <property type="entry name" value="LacI"/>
    <property type="match status" value="1"/>
</dbReference>
<keyword evidence="7" id="KW-1185">Reference proteome</keyword>
<evidence type="ECO:0000256" key="3">
    <source>
        <dbReference type="ARBA" id="ARBA00023125"/>
    </source>
</evidence>
<keyword evidence="3 6" id="KW-0238">DNA-binding</keyword>
<comment type="caution">
    <text evidence="6">The sequence shown here is derived from an EMBL/GenBank/DDBJ whole genome shotgun (WGS) entry which is preliminary data.</text>
</comment>
<dbReference type="Pfam" id="PF13377">
    <property type="entry name" value="Peripla_BP_3"/>
    <property type="match status" value="1"/>
</dbReference>
<dbReference type="InterPro" id="IPR028082">
    <property type="entry name" value="Peripla_BP_I"/>
</dbReference>
<feature type="domain" description="HTH lacI-type" evidence="5">
    <location>
        <begin position="7"/>
        <end position="65"/>
    </location>
</feature>
<keyword evidence="4" id="KW-0804">Transcription</keyword>
<dbReference type="InterPro" id="IPR010982">
    <property type="entry name" value="Lambda_DNA-bd_dom_sf"/>
</dbReference>
<evidence type="ECO:0000256" key="4">
    <source>
        <dbReference type="ARBA" id="ARBA00023163"/>
    </source>
</evidence>
<dbReference type="SMART" id="SM00354">
    <property type="entry name" value="HTH_LACI"/>
    <property type="match status" value="1"/>
</dbReference>
<dbReference type="CDD" id="cd06267">
    <property type="entry name" value="PBP1_LacI_sugar_binding-like"/>
    <property type="match status" value="1"/>
</dbReference>
<sequence>MPTTRRLTQHDIAKLAGVSQATVSLVLNGADNALARIPPGTRERVQAIIRETGYVPDPIARRMAKGSNRILAVFTYEPAFPSAHSDFFLPFLFGIEEEAQARGYDLLMLTGAGQGAQRKIFAEESRLRIADGCIVLGKTFDPAELARLVAGDYPFVAIGRREDAGGPVPFVGGDYATATGALVQQARELGHRRLAYLGHTGPAESMADRWTGFSAALGDDLQLALHLSDLPDRDDELLDALLASGATVAFCVELVDAVRLQRAAHARGLGLPADLSVIALGSHIRTEGSGTRFASFAIPREEMARQATAMLVRLVEGGRVREVQQLLLHCEPIRGETLGPAKASPQKAHQRAIATPAAGTVFPSKK</sequence>
<evidence type="ECO:0000313" key="7">
    <source>
        <dbReference type="Proteomes" id="UP001367030"/>
    </source>
</evidence>
<evidence type="ECO:0000256" key="1">
    <source>
        <dbReference type="ARBA" id="ARBA00022491"/>
    </source>
</evidence>